<dbReference type="Proteomes" id="UP000580250">
    <property type="component" value="Unassembled WGS sequence"/>
</dbReference>
<evidence type="ECO:0000313" key="2">
    <source>
        <dbReference type="Proteomes" id="UP000580250"/>
    </source>
</evidence>
<proteinExistence type="predicted"/>
<evidence type="ECO:0000313" key="1">
    <source>
        <dbReference type="EMBL" id="CAD2197272.1"/>
    </source>
</evidence>
<sequence length="65" mass="7670">MKANFSNIIICVYPKRGGNLFKRTFKNIKNKFGNGKKKIKVYFRMEGPLVCRNKFREVKLARSWG</sequence>
<dbReference type="EMBL" id="CAJEWN010001414">
    <property type="protein sequence ID" value="CAD2197272.1"/>
    <property type="molecule type" value="Genomic_DNA"/>
</dbReference>
<organism evidence="1 2">
    <name type="scientific">Meloidogyne enterolobii</name>
    <name type="common">Root-knot nematode worm</name>
    <name type="synonym">Meloidogyne mayaguensis</name>
    <dbReference type="NCBI Taxonomy" id="390850"/>
    <lineage>
        <taxon>Eukaryota</taxon>
        <taxon>Metazoa</taxon>
        <taxon>Ecdysozoa</taxon>
        <taxon>Nematoda</taxon>
        <taxon>Chromadorea</taxon>
        <taxon>Rhabditida</taxon>
        <taxon>Tylenchina</taxon>
        <taxon>Tylenchomorpha</taxon>
        <taxon>Tylenchoidea</taxon>
        <taxon>Meloidogynidae</taxon>
        <taxon>Meloidogyninae</taxon>
        <taxon>Meloidogyne</taxon>
    </lineage>
</organism>
<reference evidence="1 2" key="1">
    <citation type="submission" date="2020-08" db="EMBL/GenBank/DDBJ databases">
        <authorList>
            <person name="Koutsovoulos G."/>
            <person name="Danchin GJ E."/>
        </authorList>
    </citation>
    <scope>NUCLEOTIDE SEQUENCE [LARGE SCALE GENOMIC DNA]</scope>
</reference>
<dbReference type="AlphaFoldDB" id="A0A6V7XDK6"/>
<accession>A0A6V7XDK6</accession>
<comment type="caution">
    <text evidence="1">The sequence shown here is derived from an EMBL/GenBank/DDBJ whole genome shotgun (WGS) entry which is preliminary data.</text>
</comment>
<name>A0A6V7XDK6_MELEN</name>
<protein>
    <submittedName>
        <fullName evidence="1">Uncharacterized protein</fullName>
    </submittedName>
</protein>
<gene>
    <name evidence="1" type="ORF">MENT_LOCUS50505</name>
</gene>